<feature type="transmembrane region" description="Helical" evidence="1">
    <location>
        <begin position="184"/>
        <end position="203"/>
    </location>
</feature>
<feature type="transmembrane region" description="Helical" evidence="1">
    <location>
        <begin position="12"/>
        <end position="33"/>
    </location>
</feature>
<dbReference type="Pfam" id="PF12679">
    <property type="entry name" value="ABC2_membrane_2"/>
    <property type="match status" value="1"/>
</dbReference>
<protein>
    <submittedName>
        <fullName evidence="2">ABC transporter permease</fullName>
    </submittedName>
</protein>
<name>A0A4Y9FV35_9MICO</name>
<feature type="transmembrane region" description="Helical" evidence="1">
    <location>
        <begin position="154"/>
        <end position="177"/>
    </location>
</feature>
<dbReference type="EMBL" id="SPQB01000019">
    <property type="protein sequence ID" value="TFU32749.1"/>
    <property type="molecule type" value="Genomic_DNA"/>
</dbReference>
<proteinExistence type="predicted"/>
<feature type="transmembrane region" description="Helical" evidence="1">
    <location>
        <begin position="73"/>
        <end position="95"/>
    </location>
</feature>
<sequence length="262" mass="27374">MMPVLLRELAGSWRSTALWALAIVAILTLYLPLYPSLTGGDMQQLLDSLPPDLVTTLGYDDITSGAGYAQATYFGLMGFFLITAASVTWASQAIAGHEQSGRLELDLAHGVGRAQYVAAQSLALIIRVLILVAVGAVTVLAFNDSAELGLDPGPVLVASAALAGLALFCGVWSLLAGAAIGGRALSAGIGALVAVAGYALNAVSRQNPDTEWLGDASPYTWAFGDDPLKGGGTIADQWQLWIFVLVFPLTAMLALRERDLRG</sequence>
<organism evidence="2 3">
    <name type="scientific">Microbacterium paludicola</name>
    <dbReference type="NCBI Taxonomy" id="300019"/>
    <lineage>
        <taxon>Bacteria</taxon>
        <taxon>Bacillati</taxon>
        <taxon>Actinomycetota</taxon>
        <taxon>Actinomycetes</taxon>
        <taxon>Micrococcales</taxon>
        <taxon>Microbacteriaceae</taxon>
        <taxon>Microbacterium</taxon>
    </lineage>
</organism>
<evidence type="ECO:0000313" key="2">
    <source>
        <dbReference type="EMBL" id="TFU32749.1"/>
    </source>
</evidence>
<feature type="transmembrane region" description="Helical" evidence="1">
    <location>
        <begin position="116"/>
        <end position="142"/>
    </location>
</feature>
<evidence type="ECO:0000313" key="3">
    <source>
        <dbReference type="Proteomes" id="UP000298358"/>
    </source>
</evidence>
<keyword evidence="1" id="KW-0812">Transmembrane</keyword>
<dbReference type="GO" id="GO:0005886">
    <property type="term" value="C:plasma membrane"/>
    <property type="evidence" value="ECO:0007669"/>
    <property type="project" value="UniProtKB-SubCell"/>
</dbReference>
<comment type="caution">
    <text evidence="2">The sequence shown here is derived from an EMBL/GenBank/DDBJ whole genome shotgun (WGS) entry which is preliminary data.</text>
</comment>
<dbReference type="AlphaFoldDB" id="A0A4Y9FV35"/>
<evidence type="ECO:0000256" key="1">
    <source>
        <dbReference type="SAM" id="Phobius"/>
    </source>
</evidence>
<keyword evidence="1" id="KW-1133">Transmembrane helix</keyword>
<dbReference type="Proteomes" id="UP000298358">
    <property type="component" value="Unassembled WGS sequence"/>
</dbReference>
<dbReference type="RefSeq" id="WP_135114518.1">
    <property type="nucleotide sequence ID" value="NZ_JADGLL010000019.1"/>
</dbReference>
<keyword evidence="1" id="KW-0472">Membrane</keyword>
<dbReference type="OrthoDB" id="3686802at2"/>
<dbReference type="GO" id="GO:0140359">
    <property type="term" value="F:ABC-type transporter activity"/>
    <property type="evidence" value="ECO:0007669"/>
    <property type="project" value="InterPro"/>
</dbReference>
<accession>A0A4Y9FV35</accession>
<reference evidence="2 3" key="1">
    <citation type="submission" date="2019-03" db="EMBL/GenBank/DDBJ databases">
        <title>Diversity of the mouse oral microbiome.</title>
        <authorList>
            <person name="Joseph S."/>
            <person name="Aduse-Opoku J."/>
            <person name="Curtis M."/>
            <person name="Wade W."/>
            <person name="Hashim A."/>
        </authorList>
    </citation>
    <scope>NUCLEOTIDE SEQUENCE [LARGE SCALE GENOMIC DNA]</scope>
    <source>
        <strain evidence="2 3">P1012</strain>
    </source>
</reference>
<keyword evidence="3" id="KW-1185">Reference proteome</keyword>
<gene>
    <name evidence="2" type="ORF">E4U02_09040</name>
</gene>
<feature type="transmembrane region" description="Helical" evidence="1">
    <location>
        <begin position="238"/>
        <end position="255"/>
    </location>
</feature>